<keyword evidence="11 13" id="KW-0472">Membrane</keyword>
<dbReference type="OrthoDB" id="6692864at2759"/>
<dbReference type="PANTHER" id="PTHR24305">
    <property type="entry name" value="CYTOCHROME P450"/>
    <property type="match status" value="1"/>
</dbReference>
<comment type="similarity">
    <text evidence="3">Belongs to the cytochrome P450 family.</text>
</comment>
<dbReference type="Gene3D" id="1.10.630.10">
    <property type="entry name" value="Cytochrome P450"/>
    <property type="match status" value="1"/>
</dbReference>
<evidence type="ECO:0000256" key="13">
    <source>
        <dbReference type="SAM" id="Phobius"/>
    </source>
</evidence>
<feature type="transmembrane region" description="Helical" evidence="13">
    <location>
        <begin position="35"/>
        <end position="54"/>
    </location>
</feature>
<dbReference type="GO" id="GO:0016705">
    <property type="term" value="F:oxidoreductase activity, acting on paired donors, with incorporation or reduction of molecular oxygen"/>
    <property type="evidence" value="ECO:0007669"/>
    <property type="project" value="InterPro"/>
</dbReference>
<name>A0A1L7X9E5_9HELO</name>
<dbReference type="EMBL" id="FJOG01000018">
    <property type="protein sequence ID" value="CZR61640.1"/>
    <property type="molecule type" value="Genomic_DNA"/>
</dbReference>
<dbReference type="GO" id="GO:0016020">
    <property type="term" value="C:membrane"/>
    <property type="evidence" value="ECO:0007669"/>
    <property type="project" value="UniProtKB-SubCell"/>
</dbReference>
<dbReference type="GO" id="GO:1902181">
    <property type="term" value="P:verruculogen biosynthetic process"/>
    <property type="evidence" value="ECO:0007669"/>
    <property type="project" value="UniProtKB-ARBA"/>
</dbReference>
<gene>
    <name evidence="14" type="ORF">PAC_11537</name>
</gene>
<keyword evidence="15" id="KW-1185">Reference proteome</keyword>
<dbReference type="InterPro" id="IPR050121">
    <property type="entry name" value="Cytochrome_P450_monoxygenase"/>
</dbReference>
<evidence type="ECO:0000256" key="2">
    <source>
        <dbReference type="ARBA" id="ARBA00004370"/>
    </source>
</evidence>
<dbReference type="GO" id="GO:0020037">
    <property type="term" value="F:heme binding"/>
    <property type="evidence" value="ECO:0007669"/>
    <property type="project" value="InterPro"/>
</dbReference>
<accession>A0A1L7X9E5</accession>
<keyword evidence="14" id="KW-0489">Methyltransferase</keyword>
<sequence>MNIVPDLPRWAALSAGSGVLSHLLYFIRGEHHKQVVKLAQLFFLIPTAIFILLIRVGKFNITEASLATFTLVASYLFSLWTSMLIYRAFFHRLGSFPGPPLAKLTKFWHIAQLGNNDNYKRLDIWHNQYGDYVRIGPSELSIVDPDAVEAIMGARSACTKAPWYDGGDPLVSMHQCRDRVLHDKRRRVWDRGFSMKALDSYESRVKDFANILVEQIKSFSGKPLNASLWFNYYSFDVMGELAFGRSFDMLKTGEKHYAIELLAEGTRPIGVYSLMPWLVILFTKIPGLSSAYQKWISFCEDQAEKRKQMEVKERDIMSWLLEAEPMSADPFKDHMWLVGDSRLIIVAGSDTTAATLTHLFYHIARDPAYADRLREELKPIMQPDGDFDIKDLGNADYLNGMINETLRLHPPVPSGLSRLTPPEGITIGETRVPGDTIVAVPLWSMGRSPKAWAQPNDFIPERWYSKPELIHHKNAFAPFSIGRYGCIGKNLALMELRTVTALLITKFNVSFAPGENGSNLLEKSEDYFTIGLADLNLQFTPRK</sequence>
<dbReference type="AlphaFoldDB" id="A0A1L7X9E5"/>
<keyword evidence="8" id="KW-0560">Oxidoreductase</keyword>
<keyword evidence="9 12" id="KW-0408">Iron</keyword>
<protein>
    <submittedName>
        <fullName evidence="14">Related to pisatin demethylase cytochrome P450</fullName>
    </submittedName>
</protein>
<evidence type="ECO:0000313" key="15">
    <source>
        <dbReference type="Proteomes" id="UP000184330"/>
    </source>
</evidence>
<dbReference type="GO" id="GO:0005506">
    <property type="term" value="F:iron ion binding"/>
    <property type="evidence" value="ECO:0007669"/>
    <property type="project" value="InterPro"/>
</dbReference>
<evidence type="ECO:0000256" key="6">
    <source>
        <dbReference type="ARBA" id="ARBA00022723"/>
    </source>
</evidence>
<dbReference type="InterPro" id="IPR036396">
    <property type="entry name" value="Cyt_P450_sf"/>
</dbReference>
<feature type="transmembrane region" description="Helical" evidence="13">
    <location>
        <begin position="66"/>
        <end position="86"/>
    </location>
</feature>
<evidence type="ECO:0000256" key="8">
    <source>
        <dbReference type="ARBA" id="ARBA00023002"/>
    </source>
</evidence>
<comment type="subcellular location">
    <subcellularLocation>
        <location evidence="2">Membrane</location>
    </subcellularLocation>
</comment>
<proteinExistence type="inferred from homology"/>
<keyword evidence="10" id="KW-0503">Monooxygenase</keyword>
<keyword evidence="4 12" id="KW-0349">Heme</keyword>
<evidence type="ECO:0000256" key="9">
    <source>
        <dbReference type="ARBA" id="ARBA00023004"/>
    </source>
</evidence>
<dbReference type="STRING" id="576137.A0A1L7X9E5"/>
<evidence type="ECO:0000256" key="11">
    <source>
        <dbReference type="ARBA" id="ARBA00023136"/>
    </source>
</evidence>
<dbReference type="PRINTS" id="PR00385">
    <property type="entry name" value="P450"/>
</dbReference>
<evidence type="ECO:0000256" key="10">
    <source>
        <dbReference type="ARBA" id="ARBA00023033"/>
    </source>
</evidence>
<reference evidence="14 15" key="1">
    <citation type="submission" date="2016-03" db="EMBL/GenBank/DDBJ databases">
        <authorList>
            <person name="Ploux O."/>
        </authorList>
    </citation>
    <scope>NUCLEOTIDE SEQUENCE [LARGE SCALE GENOMIC DNA]</scope>
    <source>
        <strain evidence="14 15">UAMH 11012</strain>
    </source>
</reference>
<keyword evidence="6 12" id="KW-0479">Metal-binding</keyword>
<dbReference type="PRINTS" id="PR00463">
    <property type="entry name" value="EP450I"/>
</dbReference>
<organism evidence="14 15">
    <name type="scientific">Phialocephala subalpina</name>
    <dbReference type="NCBI Taxonomy" id="576137"/>
    <lineage>
        <taxon>Eukaryota</taxon>
        <taxon>Fungi</taxon>
        <taxon>Dikarya</taxon>
        <taxon>Ascomycota</taxon>
        <taxon>Pezizomycotina</taxon>
        <taxon>Leotiomycetes</taxon>
        <taxon>Helotiales</taxon>
        <taxon>Mollisiaceae</taxon>
        <taxon>Phialocephala</taxon>
        <taxon>Phialocephala fortinii species complex</taxon>
    </lineage>
</organism>
<feature type="binding site" description="axial binding residue" evidence="12">
    <location>
        <position position="486"/>
    </location>
    <ligand>
        <name>heme</name>
        <dbReference type="ChEBI" id="CHEBI:30413"/>
    </ligand>
    <ligandPart>
        <name>Fe</name>
        <dbReference type="ChEBI" id="CHEBI:18248"/>
    </ligandPart>
</feature>
<dbReference type="FunFam" id="1.10.630.10:FF:000063">
    <property type="entry name" value="Cytochrome P450 monooxygenase"/>
    <property type="match status" value="1"/>
</dbReference>
<dbReference type="GO" id="GO:0008168">
    <property type="term" value="F:methyltransferase activity"/>
    <property type="evidence" value="ECO:0007669"/>
    <property type="project" value="UniProtKB-KW"/>
</dbReference>
<dbReference type="GO" id="GO:0032259">
    <property type="term" value="P:methylation"/>
    <property type="evidence" value="ECO:0007669"/>
    <property type="project" value="UniProtKB-KW"/>
</dbReference>
<evidence type="ECO:0000256" key="7">
    <source>
        <dbReference type="ARBA" id="ARBA00022989"/>
    </source>
</evidence>
<dbReference type="GO" id="GO:0004497">
    <property type="term" value="F:monooxygenase activity"/>
    <property type="evidence" value="ECO:0007669"/>
    <property type="project" value="UniProtKB-KW"/>
</dbReference>
<evidence type="ECO:0000313" key="14">
    <source>
        <dbReference type="EMBL" id="CZR61640.1"/>
    </source>
</evidence>
<dbReference type="CDD" id="cd11061">
    <property type="entry name" value="CYP67-like"/>
    <property type="match status" value="1"/>
</dbReference>
<evidence type="ECO:0000256" key="4">
    <source>
        <dbReference type="ARBA" id="ARBA00022617"/>
    </source>
</evidence>
<dbReference type="InterPro" id="IPR001128">
    <property type="entry name" value="Cyt_P450"/>
</dbReference>
<dbReference type="PANTHER" id="PTHR24305:SF112">
    <property type="entry name" value="L-ORNITHINE-N5-MONOOXYGENASE (EUROFUNG)"/>
    <property type="match status" value="1"/>
</dbReference>
<evidence type="ECO:0000256" key="12">
    <source>
        <dbReference type="PIRSR" id="PIRSR602401-1"/>
    </source>
</evidence>
<evidence type="ECO:0000256" key="5">
    <source>
        <dbReference type="ARBA" id="ARBA00022692"/>
    </source>
</evidence>
<dbReference type="SUPFAM" id="SSF48264">
    <property type="entry name" value="Cytochrome P450"/>
    <property type="match status" value="1"/>
</dbReference>
<feature type="transmembrane region" description="Helical" evidence="13">
    <location>
        <begin position="12"/>
        <end position="28"/>
    </location>
</feature>
<comment type="cofactor">
    <cofactor evidence="1 12">
        <name>heme</name>
        <dbReference type="ChEBI" id="CHEBI:30413"/>
    </cofactor>
</comment>
<keyword evidence="7 13" id="KW-1133">Transmembrane helix</keyword>
<keyword evidence="14" id="KW-0808">Transferase</keyword>
<evidence type="ECO:0000256" key="1">
    <source>
        <dbReference type="ARBA" id="ARBA00001971"/>
    </source>
</evidence>
<dbReference type="Pfam" id="PF00067">
    <property type="entry name" value="p450"/>
    <property type="match status" value="1"/>
</dbReference>
<evidence type="ECO:0000256" key="3">
    <source>
        <dbReference type="ARBA" id="ARBA00010617"/>
    </source>
</evidence>
<dbReference type="Proteomes" id="UP000184330">
    <property type="component" value="Unassembled WGS sequence"/>
</dbReference>
<dbReference type="InterPro" id="IPR002401">
    <property type="entry name" value="Cyt_P450_E_grp-I"/>
</dbReference>
<keyword evidence="5 13" id="KW-0812">Transmembrane</keyword>